<keyword evidence="2" id="KW-1185">Reference proteome</keyword>
<dbReference type="RefSeq" id="WP_378258282.1">
    <property type="nucleotide sequence ID" value="NZ_JBHSJV010000001.1"/>
</dbReference>
<evidence type="ECO:0000313" key="1">
    <source>
        <dbReference type="EMBL" id="MFD2589638.1"/>
    </source>
</evidence>
<name>A0ABW5N4V0_9FLAO</name>
<gene>
    <name evidence="1" type="ORF">ACFSTE_02275</name>
</gene>
<sequence>MIKRILVTILVVTTSVLYSQQGTSSPYSFFGRGLQNFKGTIENRSMGGLSILGDSIHLNLQNPAGFGNLKLTTYSIGTTYTTLSVKGADESYNTDNATLEYLAVGIPAGKFGFGFGLIPYNLVGYRLTEITEEKRNQFTGKGGVNKVFLNAGYQVTDELSIGADVSYSFGSIENKVVSGRKEVQYGTREITTSRLSGLGLSFGLMYNKMITDKLQLRSSVVSSPSFEIRSKNERELATITIDQQGRESVVDKQDITIADRDMDIPAKLEVELGIGQPNKWFVGGEYGYTNSDDFTNRTVSLDNVTYENAWKFGVGGFYIPKYNALTGYFKRVTYRAGFRYEETPLHINNHSIDEFGISFGVGLPVRNGFSNLNLGFEYGQRGTTDFGLVREDFFNFSLSLSLNDKWFRKIKFN</sequence>
<proteinExistence type="predicted"/>
<reference evidence="2" key="1">
    <citation type="journal article" date="2019" name="Int. J. Syst. Evol. Microbiol.">
        <title>The Global Catalogue of Microorganisms (GCM) 10K type strain sequencing project: providing services to taxonomists for standard genome sequencing and annotation.</title>
        <authorList>
            <consortium name="The Broad Institute Genomics Platform"/>
            <consortium name="The Broad Institute Genome Sequencing Center for Infectious Disease"/>
            <person name="Wu L."/>
            <person name="Ma J."/>
        </authorList>
    </citation>
    <scope>NUCLEOTIDE SEQUENCE [LARGE SCALE GENOMIC DNA]</scope>
    <source>
        <strain evidence="2">KCTC 42423</strain>
    </source>
</reference>
<comment type="caution">
    <text evidence="1">The sequence shown here is derived from an EMBL/GenBank/DDBJ whole genome shotgun (WGS) entry which is preliminary data.</text>
</comment>
<evidence type="ECO:0000313" key="2">
    <source>
        <dbReference type="Proteomes" id="UP001597459"/>
    </source>
</evidence>
<dbReference type="Gene3D" id="2.40.160.60">
    <property type="entry name" value="Outer membrane protein transport protein (OMPP1/FadL/TodX)"/>
    <property type="match status" value="1"/>
</dbReference>
<protein>
    <submittedName>
        <fullName evidence="1">OmpP1/FadL family transporter</fullName>
    </submittedName>
</protein>
<accession>A0ABW5N4V0</accession>
<organism evidence="1 2">
    <name type="scientific">Aquimarina hainanensis</name>
    <dbReference type="NCBI Taxonomy" id="1578017"/>
    <lineage>
        <taxon>Bacteria</taxon>
        <taxon>Pseudomonadati</taxon>
        <taxon>Bacteroidota</taxon>
        <taxon>Flavobacteriia</taxon>
        <taxon>Flavobacteriales</taxon>
        <taxon>Flavobacteriaceae</taxon>
        <taxon>Aquimarina</taxon>
    </lineage>
</organism>
<dbReference type="EMBL" id="JBHULX010000001">
    <property type="protein sequence ID" value="MFD2589638.1"/>
    <property type="molecule type" value="Genomic_DNA"/>
</dbReference>
<dbReference type="SUPFAM" id="SSF56935">
    <property type="entry name" value="Porins"/>
    <property type="match status" value="1"/>
</dbReference>
<dbReference type="Proteomes" id="UP001597459">
    <property type="component" value="Unassembled WGS sequence"/>
</dbReference>